<dbReference type="RefSeq" id="WP_021019857.1">
    <property type="nucleotide sequence ID" value="NZ_FQUH01000011.1"/>
</dbReference>
<keyword evidence="2" id="KW-1185">Reference proteome</keyword>
<proteinExistence type="predicted"/>
<evidence type="ECO:0000313" key="1">
    <source>
        <dbReference type="EMBL" id="SHF51707.1"/>
    </source>
</evidence>
<gene>
    <name evidence="1" type="ORF">SAMN02745781_02512</name>
</gene>
<evidence type="ECO:0000313" key="2">
    <source>
        <dbReference type="Proteomes" id="UP000184159"/>
    </source>
</evidence>
<dbReference type="Pfam" id="PF10963">
    <property type="entry name" value="Phage_TAC_10"/>
    <property type="match status" value="1"/>
</dbReference>
<dbReference type="AlphaFoldDB" id="A0A1M5CAT7"/>
<name>A0A1M5CAT7_VIBGA</name>
<dbReference type="Proteomes" id="UP000184159">
    <property type="component" value="Unassembled WGS sequence"/>
</dbReference>
<protein>
    <submittedName>
        <fullName evidence="1">Phage tail assembly chaperone</fullName>
    </submittedName>
</protein>
<sequence>MAKAAFTIQPVVVTIGETDFTFRPTVNDANNYTNHVSMDSKVEPARTYLERTVDAEQKSELVELMNTVPGLVMEVFGLVHESSKGGISITLKN</sequence>
<accession>A0A1M5CAT7</accession>
<dbReference type="EMBL" id="FQUH01000011">
    <property type="protein sequence ID" value="SHF51707.1"/>
    <property type="molecule type" value="Genomic_DNA"/>
</dbReference>
<reference evidence="2" key="1">
    <citation type="submission" date="2016-11" db="EMBL/GenBank/DDBJ databases">
        <authorList>
            <person name="Varghese N."/>
            <person name="Submissions S."/>
        </authorList>
    </citation>
    <scope>NUCLEOTIDE SEQUENCE [LARGE SCALE GENOMIC DNA]</scope>
    <source>
        <strain evidence="2">DSM 21264</strain>
    </source>
</reference>
<organism evidence="1 2">
    <name type="scientific">Vibrio gazogenes DSM 21264 = NBRC 103151</name>
    <dbReference type="NCBI Taxonomy" id="1123492"/>
    <lineage>
        <taxon>Bacteria</taxon>
        <taxon>Pseudomonadati</taxon>
        <taxon>Pseudomonadota</taxon>
        <taxon>Gammaproteobacteria</taxon>
        <taxon>Vibrionales</taxon>
        <taxon>Vibrionaceae</taxon>
        <taxon>Vibrio</taxon>
    </lineage>
</organism>
<dbReference type="InterPro" id="IPR024406">
    <property type="entry name" value="TAC-10"/>
</dbReference>